<dbReference type="AlphaFoldDB" id="M8BC84"/>
<organism evidence="1">
    <name type="scientific">Aegilops tauschii</name>
    <name type="common">Tausch's goatgrass</name>
    <name type="synonym">Aegilops squarrosa</name>
    <dbReference type="NCBI Taxonomy" id="37682"/>
    <lineage>
        <taxon>Eukaryota</taxon>
        <taxon>Viridiplantae</taxon>
        <taxon>Streptophyta</taxon>
        <taxon>Embryophyta</taxon>
        <taxon>Tracheophyta</taxon>
        <taxon>Spermatophyta</taxon>
        <taxon>Magnoliopsida</taxon>
        <taxon>Liliopsida</taxon>
        <taxon>Poales</taxon>
        <taxon>Poaceae</taxon>
        <taxon>BOP clade</taxon>
        <taxon>Pooideae</taxon>
        <taxon>Triticodae</taxon>
        <taxon>Triticeae</taxon>
        <taxon>Triticinae</taxon>
        <taxon>Aegilops</taxon>
    </lineage>
</organism>
<sequence>MAKKVQVVATLLALNLLFFTFANATGRPCPPGGGSGGGGSAVLLADPGAGGPGGGAVPVHDAEPQPPGHQPDLAHRPQPRPQQLRQERPLRLPVPQLSPAGPCMLHPPYLMHACMHDWLFEVPPRT</sequence>
<name>M8BC84_AEGTA</name>
<proteinExistence type="predicted"/>
<protein>
    <submittedName>
        <fullName evidence="1">Uncharacterized protein</fullName>
    </submittedName>
</protein>
<reference evidence="1" key="1">
    <citation type="submission" date="2015-06" db="UniProtKB">
        <authorList>
            <consortium name="EnsemblPlants"/>
        </authorList>
    </citation>
    <scope>IDENTIFICATION</scope>
</reference>
<dbReference type="EnsemblPlants" id="EMT11250">
    <property type="protein sequence ID" value="EMT11250"/>
    <property type="gene ID" value="F775_28628"/>
</dbReference>
<accession>M8BC84</accession>
<evidence type="ECO:0000313" key="1">
    <source>
        <dbReference type="EnsemblPlants" id="EMT11250"/>
    </source>
</evidence>